<feature type="region of interest" description="Disordered" evidence="1">
    <location>
        <begin position="1"/>
        <end position="74"/>
    </location>
</feature>
<evidence type="ECO:0000313" key="2">
    <source>
        <dbReference type="EMBL" id="KAG8629214.1"/>
    </source>
</evidence>
<feature type="compositionally biased region" description="Basic and acidic residues" evidence="1">
    <location>
        <begin position="9"/>
        <end position="24"/>
    </location>
</feature>
<dbReference type="AlphaFoldDB" id="A0A8K0L662"/>
<gene>
    <name evidence="2" type="ORF">KVT40_003079</name>
</gene>
<protein>
    <submittedName>
        <fullName evidence="2">Uncharacterized protein</fullName>
    </submittedName>
</protein>
<feature type="compositionally biased region" description="Low complexity" evidence="1">
    <location>
        <begin position="59"/>
        <end position="74"/>
    </location>
</feature>
<evidence type="ECO:0000313" key="3">
    <source>
        <dbReference type="Proteomes" id="UP000809789"/>
    </source>
</evidence>
<name>A0A8K0L662_9PEZI</name>
<proteinExistence type="predicted"/>
<evidence type="ECO:0000256" key="1">
    <source>
        <dbReference type="SAM" id="MobiDB-lite"/>
    </source>
</evidence>
<reference evidence="2" key="1">
    <citation type="submission" date="2021-07" db="EMBL/GenBank/DDBJ databases">
        <title>Elsinoe batatas strain:CRI-CJ2 Genome sequencing and assembly.</title>
        <authorList>
            <person name="Huang L."/>
        </authorList>
    </citation>
    <scope>NUCLEOTIDE SEQUENCE</scope>
    <source>
        <strain evidence="2">CRI-CJ2</strain>
    </source>
</reference>
<accession>A0A8K0L662</accession>
<keyword evidence="3" id="KW-1185">Reference proteome</keyword>
<comment type="caution">
    <text evidence="2">The sequence shown here is derived from an EMBL/GenBank/DDBJ whole genome shotgun (WGS) entry which is preliminary data.</text>
</comment>
<dbReference type="Proteomes" id="UP000809789">
    <property type="component" value="Unassembled WGS sequence"/>
</dbReference>
<organism evidence="2 3">
    <name type="scientific">Elsinoe batatas</name>
    <dbReference type="NCBI Taxonomy" id="2601811"/>
    <lineage>
        <taxon>Eukaryota</taxon>
        <taxon>Fungi</taxon>
        <taxon>Dikarya</taxon>
        <taxon>Ascomycota</taxon>
        <taxon>Pezizomycotina</taxon>
        <taxon>Dothideomycetes</taxon>
        <taxon>Dothideomycetidae</taxon>
        <taxon>Myriangiales</taxon>
        <taxon>Elsinoaceae</taxon>
        <taxon>Elsinoe</taxon>
    </lineage>
</organism>
<sequence length="74" mass="8067">MLIVQGRPSDIRDAWSALQEEKHGGMSHIPTCASADHDLDTGPSTRRSSSSSEGKRRLSSWSSSILSRPRSNNS</sequence>
<dbReference type="EMBL" id="JAESVG020000003">
    <property type="protein sequence ID" value="KAG8629214.1"/>
    <property type="molecule type" value="Genomic_DNA"/>
</dbReference>